<reference evidence="2" key="1">
    <citation type="journal article" date="2024" name="IScience">
        <title>Strigolactones Initiate the Formation of Haustorium-like Structures in Castilleja.</title>
        <authorList>
            <person name="Buerger M."/>
            <person name="Peterson D."/>
            <person name="Chory J."/>
        </authorList>
    </citation>
    <scope>NUCLEOTIDE SEQUENCE [LARGE SCALE GENOMIC DNA]</scope>
</reference>
<dbReference type="EMBL" id="JAVIJP010000018">
    <property type="protein sequence ID" value="KAL3638885.1"/>
    <property type="molecule type" value="Genomic_DNA"/>
</dbReference>
<proteinExistence type="predicted"/>
<protein>
    <submittedName>
        <fullName evidence="1">Uncharacterized protein</fullName>
    </submittedName>
</protein>
<organism evidence="1 2">
    <name type="scientific">Castilleja foliolosa</name>
    <dbReference type="NCBI Taxonomy" id="1961234"/>
    <lineage>
        <taxon>Eukaryota</taxon>
        <taxon>Viridiplantae</taxon>
        <taxon>Streptophyta</taxon>
        <taxon>Embryophyta</taxon>
        <taxon>Tracheophyta</taxon>
        <taxon>Spermatophyta</taxon>
        <taxon>Magnoliopsida</taxon>
        <taxon>eudicotyledons</taxon>
        <taxon>Gunneridae</taxon>
        <taxon>Pentapetalae</taxon>
        <taxon>asterids</taxon>
        <taxon>lamiids</taxon>
        <taxon>Lamiales</taxon>
        <taxon>Orobanchaceae</taxon>
        <taxon>Pedicularideae</taxon>
        <taxon>Castillejinae</taxon>
        <taxon>Castilleja</taxon>
    </lineage>
</organism>
<keyword evidence="2" id="KW-1185">Reference proteome</keyword>
<evidence type="ECO:0000313" key="2">
    <source>
        <dbReference type="Proteomes" id="UP001632038"/>
    </source>
</evidence>
<accession>A0ABD3D988</accession>
<evidence type="ECO:0000313" key="1">
    <source>
        <dbReference type="EMBL" id="KAL3638885.1"/>
    </source>
</evidence>
<dbReference type="AlphaFoldDB" id="A0ABD3D988"/>
<gene>
    <name evidence="1" type="ORF">CASFOL_016792</name>
</gene>
<sequence>MAASYSLTSSIYVNISELEPGRSSFGIKNPYNVWESCWMWLSDDILHSRRSFSHNPGLQLIEEEIRNLALIEIEIILRRLVEV</sequence>
<dbReference type="Proteomes" id="UP001632038">
    <property type="component" value="Unassembled WGS sequence"/>
</dbReference>
<comment type="caution">
    <text evidence="1">The sequence shown here is derived from an EMBL/GenBank/DDBJ whole genome shotgun (WGS) entry which is preliminary data.</text>
</comment>
<name>A0ABD3D988_9LAMI</name>